<keyword evidence="1" id="KW-0723">Serine/threonine-protein kinase</keyword>
<keyword evidence="2" id="KW-0808">Transferase</keyword>
<proteinExistence type="predicted"/>
<evidence type="ECO:0000259" key="6">
    <source>
        <dbReference type="PROSITE" id="PS50011"/>
    </source>
</evidence>
<dbReference type="PROSITE" id="PS50011">
    <property type="entry name" value="PROTEIN_KINASE_DOM"/>
    <property type="match status" value="1"/>
</dbReference>
<evidence type="ECO:0000256" key="1">
    <source>
        <dbReference type="ARBA" id="ARBA00022527"/>
    </source>
</evidence>
<keyword evidence="8" id="KW-1185">Reference proteome</keyword>
<evidence type="ECO:0000256" key="4">
    <source>
        <dbReference type="ARBA" id="ARBA00022777"/>
    </source>
</evidence>
<dbReference type="GO" id="GO:0005524">
    <property type="term" value="F:ATP binding"/>
    <property type="evidence" value="ECO:0007669"/>
    <property type="project" value="UniProtKB-KW"/>
</dbReference>
<accession>A0A7J7IW38</accession>
<protein>
    <submittedName>
        <fullName evidence="7">AKT1</fullName>
    </submittedName>
</protein>
<comment type="caution">
    <text evidence="7">The sequence shown here is derived from an EMBL/GenBank/DDBJ whole genome shotgun (WGS) entry which is preliminary data.</text>
</comment>
<dbReference type="Pfam" id="PF00069">
    <property type="entry name" value="Pkinase"/>
    <property type="match status" value="1"/>
</dbReference>
<dbReference type="GO" id="GO:0004674">
    <property type="term" value="F:protein serine/threonine kinase activity"/>
    <property type="evidence" value="ECO:0007669"/>
    <property type="project" value="UniProtKB-KW"/>
</dbReference>
<keyword evidence="3" id="KW-0547">Nucleotide-binding</keyword>
<keyword evidence="5" id="KW-0067">ATP-binding</keyword>
<organism evidence="7 8">
    <name type="scientific">Bugula neritina</name>
    <name type="common">Brown bryozoan</name>
    <name type="synonym">Sertularia neritina</name>
    <dbReference type="NCBI Taxonomy" id="10212"/>
    <lineage>
        <taxon>Eukaryota</taxon>
        <taxon>Metazoa</taxon>
        <taxon>Spiralia</taxon>
        <taxon>Lophotrochozoa</taxon>
        <taxon>Bryozoa</taxon>
        <taxon>Gymnolaemata</taxon>
        <taxon>Cheilostomatida</taxon>
        <taxon>Flustrina</taxon>
        <taxon>Buguloidea</taxon>
        <taxon>Bugulidae</taxon>
        <taxon>Bugula</taxon>
    </lineage>
</organism>
<dbReference type="InterPro" id="IPR000719">
    <property type="entry name" value="Prot_kinase_dom"/>
</dbReference>
<evidence type="ECO:0000313" key="8">
    <source>
        <dbReference type="Proteomes" id="UP000593567"/>
    </source>
</evidence>
<sequence length="119" mass="13874">MTFSSLLQVLEDNDYGRAVDWWGTGVVMYEMMCGRLPFYNKEHETLFELIVTQNVRFPSRLSQDAMSLLNGLLEKSPLKRLGGGVNDVNDIKAHIFFANINWDDLYHKRVSYLPYQHGW</sequence>
<evidence type="ECO:0000256" key="5">
    <source>
        <dbReference type="ARBA" id="ARBA00022840"/>
    </source>
</evidence>
<dbReference type="PANTHER" id="PTHR24351">
    <property type="entry name" value="RIBOSOMAL PROTEIN S6 KINASE"/>
    <property type="match status" value="1"/>
</dbReference>
<dbReference type="Proteomes" id="UP000593567">
    <property type="component" value="Unassembled WGS sequence"/>
</dbReference>
<evidence type="ECO:0000313" key="7">
    <source>
        <dbReference type="EMBL" id="KAF6017776.1"/>
    </source>
</evidence>
<evidence type="ECO:0000256" key="2">
    <source>
        <dbReference type="ARBA" id="ARBA00022679"/>
    </source>
</evidence>
<dbReference type="Gene3D" id="1.10.510.10">
    <property type="entry name" value="Transferase(Phosphotransferase) domain 1"/>
    <property type="match status" value="1"/>
</dbReference>
<feature type="domain" description="Protein kinase" evidence="6">
    <location>
        <begin position="1"/>
        <end position="97"/>
    </location>
</feature>
<dbReference type="InterPro" id="IPR011009">
    <property type="entry name" value="Kinase-like_dom_sf"/>
</dbReference>
<dbReference type="AlphaFoldDB" id="A0A7J7IW38"/>
<gene>
    <name evidence="7" type="ORF">EB796_023916</name>
</gene>
<dbReference type="EMBL" id="VXIV02003362">
    <property type="protein sequence ID" value="KAF6017776.1"/>
    <property type="molecule type" value="Genomic_DNA"/>
</dbReference>
<dbReference type="OrthoDB" id="63267at2759"/>
<dbReference type="SUPFAM" id="SSF56112">
    <property type="entry name" value="Protein kinase-like (PK-like)"/>
    <property type="match status" value="1"/>
</dbReference>
<reference evidence="7" key="1">
    <citation type="submission" date="2020-06" db="EMBL/GenBank/DDBJ databases">
        <title>Draft genome of Bugula neritina, a colonial animal packing powerful symbionts and potential medicines.</title>
        <authorList>
            <person name="Rayko M."/>
        </authorList>
    </citation>
    <scope>NUCLEOTIDE SEQUENCE [LARGE SCALE GENOMIC DNA]</scope>
    <source>
        <strain evidence="7">Kwan_BN1</strain>
    </source>
</reference>
<evidence type="ECO:0000256" key="3">
    <source>
        <dbReference type="ARBA" id="ARBA00022741"/>
    </source>
</evidence>
<name>A0A7J7IW38_BUGNE</name>
<keyword evidence="4" id="KW-0418">Kinase</keyword>